<reference evidence="2 3" key="1">
    <citation type="submission" date="2020-05" db="EMBL/GenBank/DDBJ databases">
        <title>Identification and distribution of gene clusters putatively required for synthesis of sphingolipid metabolism inhibitors in phylogenetically diverse species of the filamentous fungus Fusarium.</title>
        <authorList>
            <person name="Kim H.-S."/>
            <person name="Busman M."/>
            <person name="Brown D.W."/>
            <person name="Divon H."/>
            <person name="Uhlig S."/>
            <person name="Proctor R.H."/>
        </authorList>
    </citation>
    <scope>NUCLEOTIDE SEQUENCE [LARGE SCALE GENOMIC DNA]</scope>
    <source>
        <strain evidence="2 3">NRRL 20693</strain>
    </source>
</reference>
<dbReference type="EMBL" id="JAAGWQ010000001">
    <property type="protein sequence ID" value="KAF5681263.1"/>
    <property type="molecule type" value="Genomic_DNA"/>
</dbReference>
<evidence type="ECO:0000256" key="1">
    <source>
        <dbReference type="SAM" id="MobiDB-lite"/>
    </source>
</evidence>
<proteinExistence type="predicted"/>
<dbReference type="Proteomes" id="UP000567885">
    <property type="component" value="Unassembled WGS sequence"/>
</dbReference>
<comment type="caution">
    <text evidence="2">The sequence shown here is derived from an EMBL/GenBank/DDBJ whole genome shotgun (WGS) entry which is preliminary data.</text>
</comment>
<gene>
    <name evidence="2" type="ORF">FHETE_52</name>
</gene>
<keyword evidence="3" id="KW-1185">Reference proteome</keyword>
<protein>
    <submittedName>
        <fullName evidence="2">Uncharacterized protein</fullName>
    </submittedName>
</protein>
<feature type="compositionally biased region" description="Polar residues" evidence="1">
    <location>
        <begin position="40"/>
        <end position="51"/>
    </location>
</feature>
<evidence type="ECO:0000313" key="2">
    <source>
        <dbReference type="EMBL" id="KAF5681263.1"/>
    </source>
</evidence>
<feature type="region of interest" description="Disordered" evidence="1">
    <location>
        <begin position="37"/>
        <end position="60"/>
    </location>
</feature>
<organism evidence="2 3">
    <name type="scientific">Fusarium heterosporum</name>
    <dbReference type="NCBI Taxonomy" id="42747"/>
    <lineage>
        <taxon>Eukaryota</taxon>
        <taxon>Fungi</taxon>
        <taxon>Dikarya</taxon>
        <taxon>Ascomycota</taxon>
        <taxon>Pezizomycotina</taxon>
        <taxon>Sordariomycetes</taxon>
        <taxon>Hypocreomycetidae</taxon>
        <taxon>Hypocreales</taxon>
        <taxon>Nectriaceae</taxon>
        <taxon>Fusarium</taxon>
        <taxon>Fusarium heterosporum species complex</taxon>
    </lineage>
</organism>
<evidence type="ECO:0000313" key="3">
    <source>
        <dbReference type="Proteomes" id="UP000567885"/>
    </source>
</evidence>
<name>A0A8H5U2C7_FUSHE</name>
<dbReference type="AlphaFoldDB" id="A0A8H5U2C7"/>
<accession>A0A8H5U2C7</accession>
<sequence length="94" mass="10995">MCCCDIFKKREPIVATPGERLRMRHGRLLQRARDGKRQWSYDSESSGSTQWDGVEEAPERGFKNLMTSNPLTRRDRRPMPLPENYDFLPAPIGW</sequence>